<dbReference type="InterPro" id="IPR052571">
    <property type="entry name" value="Mt_RNA_Methyltransferase"/>
</dbReference>
<comment type="subcellular location">
    <subcellularLocation>
        <location evidence="1">Mitochondrion</location>
    </subcellularLocation>
</comment>
<dbReference type="PANTHER" id="PTHR13184:SF5">
    <property type="entry name" value="METHYLTRANSFERASE-LIKE PROTEIN 17, MITOCHONDRIAL"/>
    <property type="match status" value="1"/>
</dbReference>
<reference evidence="9" key="1">
    <citation type="submission" date="2020-06" db="EMBL/GenBank/DDBJ databases">
        <title>WGS assembly of Ceratodon purpureus strain R40.</title>
        <authorList>
            <person name="Carey S.B."/>
            <person name="Jenkins J."/>
            <person name="Shu S."/>
            <person name="Lovell J.T."/>
            <person name="Sreedasyam A."/>
            <person name="Maumus F."/>
            <person name="Tiley G.P."/>
            <person name="Fernandez-Pozo N."/>
            <person name="Barry K."/>
            <person name="Chen C."/>
            <person name="Wang M."/>
            <person name="Lipzen A."/>
            <person name="Daum C."/>
            <person name="Saski C.A."/>
            <person name="Payton A.C."/>
            <person name="Mcbreen J.C."/>
            <person name="Conrad R.E."/>
            <person name="Kollar L.M."/>
            <person name="Olsson S."/>
            <person name="Huttunen S."/>
            <person name="Landis J.B."/>
            <person name="Wickett N.J."/>
            <person name="Johnson M.G."/>
            <person name="Rensing S.A."/>
            <person name="Grimwood J."/>
            <person name="Schmutz J."/>
            <person name="Mcdaniel S.F."/>
        </authorList>
    </citation>
    <scope>NUCLEOTIDE SEQUENCE</scope>
    <source>
        <strain evidence="9">R40</strain>
    </source>
</reference>
<dbReference type="GO" id="GO:0005763">
    <property type="term" value="C:mitochondrial small ribosomal subunit"/>
    <property type="evidence" value="ECO:0007669"/>
    <property type="project" value="TreeGrafter"/>
</dbReference>
<dbReference type="InterPro" id="IPR029063">
    <property type="entry name" value="SAM-dependent_MTases_sf"/>
</dbReference>
<feature type="region of interest" description="Disordered" evidence="8">
    <location>
        <begin position="398"/>
        <end position="432"/>
    </location>
</feature>
<keyword evidence="2" id="KW-0479">Metal-binding</keyword>
<dbReference type="Gene3D" id="3.40.50.150">
    <property type="entry name" value="Vaccinia Virus protein VP39"/>
    <property type="match status" value="1"/>
</dbReference>
<keyword evidence="4" id="KW-0408">Iron</keyword>
<keyword evidence="5" id="KW-0411">Iron-sulfur</keyword>
<evidence type="ECO:0000256" key="6">
    <source>
        <dbReference type="ARBA" id="ARBA00023128"/>
    </source>
</evidence>
<dbReference type="SUPFAM" id="SSF53335">
    <property type="entry name" value="S-adenosyl-L-methionine-dependent methyltransferases"/>
    <property type="match status" value="1"/>
</dbReference>
<proteinExistence type="predicted"/>
<dbReference type="GO" id="GO:0046872">
    <property type="term" value="F:metal ion binding"/>
    <property type="evidence" value="ECO:0007669"/>
    <property type="project" value="UniProtKB-KW"/>
</dbReference>
<organism evidence="9 10">
    <name type="scientific">Ceratodon purpureus</name>
    <name type="common">Fire moss</name>
    <name type="synonym">Dicranum purpureum</name>
    <dbReference type="NCBI Taxonomy" id="3225"/>
    <lineage>
        <taxon>Eukaryota</taxon>
        <taxon>Viridiplantae</taxon>
        <taxon>Streptophyta</taxon>
        <taxon>Embryophyta</taxon>
        <taxon>Bryophyta</taxon>
        <taxon>Bryophytina</taxon>
        <taxon>Bryopsida</taxon>
        <taxon>Dicranidae</taxon>
        <taxon>Pseudoditrichales</taxon>
        <taxon>Ditrichaceae</taxon>
        <taxon>Ceratodon</taxon>
    </lineage>
</organism>
<dbReference type="Proteomes" id="UP000822688">
    <property type="component" value="Chromosome 10"/>
</dbReference>
<dbReference type="GO" id="GO:0003735">
    <property type="term" value="F:structural constituent of ribosome"/>
    <property type="evidence" value="ECO:0007669"/>
    <property type="project" value="TreeGrafter"/>
</dbReference>
<dbReference type="Pfam" id="PF09243">
    <property type="entry name" value="Rsm22"/>
    <property type="match status" value="1"/>
</dbReference>
<evidence type="ECO:0000256" key="2">
    <source>
        <dbReference type="ARBA" id="ARBA00022723"/>
    </source>
</evidence>
<gene>
    <name evidence="9" type="ORF">KC19_10G113500</name>
</gene>
<comment type="function">
    <text evidence="7">Mitochondrial ribosome (mitoribosome) assembly factor. Binds at the interface of the head and body domains of the mitochondrial small ribosomal subunit (mt-SSU), occluding the mRNA channel and preventing compaction of the head domain towards the body. Probable inactive methyltransferase: retains the characteristic folding and ability to bind S-adenosyl-L-methionine, but it probably lost its methyltransferase activity.</text>
</comment>
<sequence>MAVPETARRAFTLAGLRAASCQTQGLLRLPPSLQSAIAAFIGDIPTREVKQSVARLTFNMKARKEQSMVKVSTDAVEGSDDARAAVDEYMASTTATQNRLSREVRVTTQAPMVRYEYDEKNVAAYVAARMPAVYGAVHRVLSEVAARLPDFRPVRVLDYGSGPGTVLWAMREVWAEGVEHVNLVEPSRAMATACRTLLQDVENLPLIKVHPSLALFSRGLGKGTRMHDLVVSSYALGELLTPAERITAVRQLWALTSDVLVLIEPGTPQGSSIVREMRAHILHLEKKKLRRAAESGEGNGDADAVGAFVVAPCPHDGQCPMDKTKDWCHFIQRLERTTSQRVSKRQSKPTPLRAYEDEKFSFVVLRRGSRPIVPYPLEGLTIEPPEEENFEFIDDPTSRLDKSHEESGDESDSQESEEDEDEADDDEVDIGNRVADVGSGWARIVRTPIRRGRRTVLDLCAATEKNGSRGAVTRVVISRRGNDAPLHPQARKSRWGDLWPL</sequence>
<dbReference type="GO" id="GO:0006412">
    <property type="term" value="P:translation"/>
    <property type="evidence" value="ECO:0007669"/>
    <property type="project" value="InterPro"/>
</dbReference>
<name>A0A8T0GLU9_CERPU</name>
<evidence type="ECO:0000313" key="9">
    <source>
        <dbReference type="EMBL" id="KAG0559547.1"/>
    </source>
</evidence>
<accession>A0A8T0GLU9</accession>
<dbReference type="PANTHER" id="PTHR13184">
    <property type="entry name" value="37S RIBOSOMAL PROTEIN S22"/>
    <property type="match status" value="1"/>
</dbReference>
<dbReference type="AlphaFoldDB" id="A0A8T0GLU9"/>
<dbReference type="InterPro" id="IPR015324">
    <property type="entry name" value="Ribosomal_Rsm22-like"/>
</dbReference>
<evidence type="ECO:0000256" key="3">
    <source>
        <dbReference type="ARBA" id="ARBA00022946"/>
    </source>
</evidence>
<dbReference type="EMBL" id="CM026431">
    <property type="protein sequence ID" value="KAG0559547.1"/>
    <property type="molecule type" value="Genomic_DNA"/>
</dbReference>
<evidence type="ECO:0000256" key="7">
    <source>
        <dbReference type="ARBA" id="ARBA00045681"/>
    </source>
</evidence>
<comment type="caution">
    <text evidence="9">The sequence shown here is derived from an EMBL/GenBank/DDBJ whole genome shotgun (WGS) entry which is preliminary data.</text>
</comment>
<keyword evidence="10" id="KW-1185">Reference proteome</keyword>
<evidence type="ECO:0000256" key="8">
    <source>
        <dbReference type="SAM" id="MobiDB-lite"/>
    </source>
</evidence>
<keyword evidence="6" id="KW-0496">Mitochondrion</keyword>
<dbReference type="GO" id="GO:0008168">
    <property type="term" value="F:methyltransferase activity"/>
    <property type="evidence" value="ECO:0007669"/>
    <property type="project" value="InterPro"/>
</dbReference>
<protein>
    <submittedName>
        <fullName evidence="9">Uncharacterized protein</fullName>
    </submittedName>
</protein>
<dbReference type="GO" id="GO:0051536">
    <property type="term" value="F:iron-sulfur cluster binding"/>
    <property type="evidence" value="ECO:0007669"/>
    <property type="project" value="UniProtKB-KW"/>
</dbReference>
<keyword evidence="3" id="KW-0809">Transit peptide</keyword>
<evidence type="ECO:0000313" key="10">
    <source>
        <dbReference type="Proteomes" id="UP000822688"/>
    </source>
</evidence>
<feature type="compositionally biased region" description="Acidic residues" evidence="8">
    <location>
        <begin position="407"/>
        <end position="429"/>
    </location>
</feature>
<evidence type="ECO:0000256" key="5">
    <source>
        <dbReference type="ARBA" id="ARBA00023014"/>
    </source>
</evidence>
<evidence type="ECO:0000256" key="4">
    <source>
        <dbReference type="ARBA" id="ARBA00023004"/>
    </source>
</evidence>
<evidence type="ECO:0000256" key="1">
    <source>
        <dbReference type="ARBA" id="ARBA00004173"/>
    </source>
</evidence>